<dbReference type="Proteomes" id="UP000199306">
    <property type="component" value="Unassembled WGS sequence"/>
</dbReference>
<dbReference type="OrthoDB" id="5189031at2"/>
<feature type="transmembrane region" description="Helical" evidence="1">
    <location>
        <begin position="189"/>
        <end position="207"/>
    </location>
</feature>
<accession>A0A1I5XEH0</accession>
<dbReference type="PANTHER" id="PTHR33802:SF1">
    <property type="entry name" value="XK-RELATED PROTEIN"/>
    <property type="match status" value="1"/>
</dbReference>
<dbReference type="PANTHER" id="PTHR33802">
    <property type="entry name" value="SI:CH211-161H7.5-RELATED"/>
    <property type="match status" value="1"/>
</dbReference>
<gene>
    <name evidence="2" type="ORF">SAMN04515674_11495</name>
</gene>
<dbReference type="EMBL" id="FOXH01000014">
    <property type="protein sequence ID" value="SFQ30369.1"/>
    <property type="molecule type" value="Genomic_DNA"/>
</dbReference>
<feature type="transmembrane region" description="Helical" evidence="1">
    <location>
        <begin position="93"/>
        <end position="110"/>
    </location>
</feature>
<organism evidence="2 3">
    <name type="scientific">Pseudarcicella hirudinis</name>
    <dbReference type="NCBI Taxonomy" id="1079859"/>
    <lineage>
        <taxon>Bacteria</taxon>
        <taxon>Pseudomonadati</taxon>
        <taxon>Bacteroidota</taxon>
        <taxon>Cytophagia</taxon>
        <taxon>Cytophagales</taxon>
        <taxon>Flectobacillaceae</taxon>
        <taxon>Pseudarcicella</taxon>
    </lineage>
</organism>
<dbReference type="STRING" id="1079859.SAMN04515674_11495"/>
<protein>
    <recommendedName>
        <fullName evidence="4">Lantibiotic ABC transporter permease</fullName>
    </recommendedName>
</protein>
<sequence>MENSLKIRTLQALNIVAFLVMAGFNALAEILPINDKTTRQLSDQYPNLFTPAGFTFSIWSVIYLLLLAFTIFQASGFFSKKVSPTVAALHKAVGLDFVLTSFLNASWIIVWHFEWVALSVVIMLIMLYLLVNTLLNVTNMSKEIKTSERFLIRASFGLYTGWISMAAIANITVFLVWAGWDGFGLSPEFWTAAMIGTGTIITLFMLFKTENAYYGLVVIWALFGIMAKQYEQVPPERMIVLISALCLIIIAVITIIYGVRSFFRKTRDYSHPLRSQSLFS</sequence>
<feature type="transmembrane region" description="Helical" evidence="1">
    <location>
        <begin position="116"/>
        <end position="135"/>
    </location>
</feature>
<feature type="transmembrane region" description="Helical" evidence="1">
    <location>
        <begin position="212"/>
        <end position="227"/>
    </location>
</feature>
<feature type="transmembrane region" description="Helical" evidence="1">
    <location>
        <begin position="239"/>
        <end position="259"/>
    </location>
</feature>
<keyword evidence="1" id="KW-0812">Transmembrane</keyword>
<dbReference type="RefSeq" id="WP_092018966.1">
    <property type="nucleotide sequence ID" value="NZ_FOXH01000014.1"/>
</dbReference>
<keyword evidence="1" id="KW-0472">Membrane</keyword>
<feature type="transmembrane region" description="Helical" evidence="1">
    <location>
        <begin position="12"/>
        <end position="33"/>
    </location>
</feature>
<dbReference type="AlphaFoldDB" id="A0A1I5XEH0"/>
<evidence type="ECO:0000313" key="3">
    <source>
        <dbReference type="Proteomes" id="UP000199306"/>
    </source>
</evidence>
<name>A0A1I5XEH0_9BACT</name>
<evidence type="ECO:0000256" key="1">
    <source>
        <dbReference type="SAM" id="Phobius"/>
    </source>
</evidence>
<keyword evidence="1" id="KW-1133">Transmembrane helix</keyword>
<reference evidence="2 3" key="1">
    <citation type="submission" date="2016-10" db="EMBL/GenBank/DDBJ databases">
        <authorList>
            <person name="de Groot N.N."/>
        </authorList>
    </citation>
    <scope>NUCLEOTIDE SEQUENCE [LARGE SCALE GENOMIC DNA]</scope>
    <source>
        <strain evidence="3">E92,LMG 26720,CCM 7988</strain>
    </source>
</reference>
<keyword evidence="3" id="KW-1185">Reference proteome</keyword>
<feature type="transmembrane region" description="Helical" evidence="1">
    <location>
        <begin position="53"/>
        <end position="72"/>
    </location>
</feature>
<proteinExistence type="predicted"/>
<evidence type="ECO:0000313" key="2">
    <source>
        <dbReference type="EMBL" id="SFQ30369.1"/>
    </source>
</evidence>
<feature type="transmembrane region" description="Helical" evidence="1">
    <location>
        <begin position="156"/>
        <end position="177"/>
    </location>
</feature>
<evidence type="ECO:0008006" key="4">
    <source>
        <dbReference type="Google" id="ProtNLM"/>
    </source>
</evidence>